<organism evidence="3 4">
    <name type="scientific">Kineococcus rhizosphaerae</name>
    <dbReference type="NCBI Taxonomy" id="559628"/>
    <lineage>
        <taxon>Bacteria</taxon>
        <taxon>Bacillati</taxon>
        <taxon>Actinomycetota</taxon>
        <taxon>Actinomycetes</taxon>
        <taxon>Kineosporiales</taxon>
        <taxon>Kineosporiaceae</taxon>
        <taxon>Kineococcus</taxon>
    </lineage>
</organism>
<comment type="caution">
    <text evidence="3">The sequence shown here is derived from an EMBL/GenBank/DDBJ whole genome shotgun (WGS) entry which is preliminary data.</text>
</comment>
<evidence type="ECO:0000313" key="3">
    <source>
        <dbReference type="EMBL" id="PRY10062.1"/>
    </source>
</evidence>
<dbReference type="InterPro" id="IPR036513">
    <property type="entry name" value="STAS_dom_sf"/>
</dbReference>
<gene>
    <name evidence="3" type="ORF">CLV37_11832</name>
</gene>
<dbReference type="EMBL" id="PVZF01000018">
    <property type="protein sequence ID" value="PRY10062.1"/>
    <property type="molecule type" value="Genomic_DNA"/>
</dbReference>
<sequence>MDGTALEHGGDGPVLVLDDDGLRQGLSALRRHAGPLLDADPTGLVVDVSRLSSLSSTTVAVLLRTRRLCRARGGRLTLQAPQRHVVAILRRAGLEELFDMSTADTAGADVGAAVPGRRDPVPAVGGG</sequence>
<evidence type="ECO:0000259" key="2">
    <source>
        <dbReference type="PROSITE" id="PS50801"/>
    </source>
</evidence>
<protein>
    <submittedName>
        <fullName evidence="3">Anti-anti-sigma factor</fullName>
    </submittedName>
</protein>
<dbReference type="Pfam" id="PF13466">
    <property type="entry name" value="STAS_2"/>
    <property type="match status" value="1"/>
</dbReference>
<evidence type="ECO:0000313" key="4">
    <source>
        <dbReference type="Proteomes" id="UP000238083"/>
    </source>
</evidence>
<dbReference type="PROSITE" id="PS50801">
    <property type="entry name" value="STAS"/>
    <property type="match status" value="1"/>
</dbReference>
<feature type="domain" description="STAS" evidence="2">
    <location>
        <begin position="11"/>
        <end position="117"/>
    </location>
</feature>
<reference evidence="3 4" key="1">
    <citation type="submission" date="2018-03" db="EMBL/GenBank/DDBJ databases">
        <title>Genomic Encyclopedia of Archaeal and Bacterial Type Strains, Phase II (KMG-II): from individual species to whole genera.</title>
        <authorList>
            <person name="Goeker M."/>
        </authorList>
    </citation>
    <scope>NUCLEOTIDE SEQUENCE [LARGE SCALE GENOMIC DNA]</scope>
    <source>
        <strain evidence="3 4">DSM 19711</strain>
    </source>
</reference>
<evidence type="ECO:0000256" key="1">
    <source>
        <dbReference type="SAM" id="MobiDB-lite"/>
    </source>
</evidence>
<feature type="region of interest" description="Disordered" evidence="1">
    <location>
        <begin position="108"/>
        <end position="127"/>
    </location>
</feature>
<dbReference type="AlphaFoldDB" id="A0A2T0QWW6"/>
<dbReference type="SUPFAM" id="SSF52091">
    <property type="entry name" value="SpoIIaa-like"/>
    <property type="match status" value="1"/>
</dbReference>
<dbReference type="RefSeq" id="WP_106215401.1">
    <property type="nucleotide sequence ID" value="NZ_PVZF01000018.1"/>
</dbReference>
<dbReference type="InterPro" id="IPR058548">
    <property type="entry name" value="MlaB-like_STAS"/>
</dbReference>
<accession>A0A2T0QWW6</accession>
<dbReference type="Proteomes" id="UP000238083">
    <property type="component" value="Unassembled WGS sequence"/>
</dbReference>
<dbReference type="InterPro" id="IPR002645">
    <property type="entry name" value="STAS_dom"/>
</dbReference>
<name>A0A2T0QWW6_9ACTN</name>
<keyword evidence="4" id="KW-1185">Reference proteome</keyword>
<dbReference type="Gene3D" id="3.30.750.24">
    <property type="entry name" value="STAS domain"/>
    <property type="match status" value="1"/>
</dbReference>
<proteinExistence type="predicted"/>